<keyword evidence="3" id="KW-1185">Reference proteome</keyword>
<evidence type="ECO:0000256" key="1">
    <source>
        <dbReference type="SAM" id="MobiDB-lite"/>
    </source>
</evidence>
<feature type="compositionally biased region" description="Basic and acidic residues" evidence="1">
    <location>
        <begin position="380"/>
        <end position="436"/>
    </location>
</feature>
<feature type="compositionally biased region" description="Polar residues" evidence="1">
    <location>
        <begin position="311"/>
        <end position="320"/>
    </location>
</feature>
<feature type="compositionally biased region" description="Gly residues" evidence="1">
    <location>
        <begin position="525"/>
        <end position="536"/>
    </location>
</feature>
<feature type="compositionally biased region" description="Polar residues" evidence="1">
    <location>
        <begin position="341"/>
        <end position="360"/>
    </location>
</feature>
<name>A0ABP0DMN6_9PEZI</name>
<sequence>MDDQFGGRTDDDLFADDFEPIQPPATPTVAPDPVSVVAATTKTLTKVPATQPATPSAIEPPRRTAPDATQPSKGRRDGSGTVVPPLGQGATAVNGSTRRNRQPKSNLEHGARQTDAKLASPSPAAPTTCAAPDNSTDLSKSATVLPPSLAQSRHNQPIPAQPAVATQPTPTSTPKSTPLPAPSGGASPAPSQQPSGQRSMRGQGGERKRRGSDHAQAKDIDKDVSAKDSPAPKDSHINSNSKSDTPTEEQQQPSAQKQHQKPQRQPRQRQQQHQQQQQQAREGVSDGANATKAEKGEVTTAVGSEGARPTTPKTPRNARSGNKGVGSGNRGSETAGAAKNGTASGPASSGPNARIQSGANPRTRLTDAELETKMSAMRLAAEEKTRRFEQALRDERDHNIAVAQGREEAQKRKAAEEEKRKRSEEDRRRLEEERSRNRDRKLKAMGVKEGSWDEGKDKEGSHREHDSSSDIMRGLRPAAGILPIANASAVTAKPEPTSTPSRGSRRGGRGERGQRGERGSRAGRTGRGGGGGGRCNKGGIQFNDAGSIGADIADWVHRTTEPMTMAPPSPGPSESGFPSPPASNLKFVTEATAAGGKTAAQGQSYAAKLATNKKPEPAADPMTATNTSPARTKPDLAPLPSMPAVGAWDEEVEEAERNAIA</sequence>
<feature type="compositionally biased region" description="Basic and acidic residues" evidence="1">
    <location>
        <begin position="450"/>
        <end position="468"/>
    </location>
</feature>
<feature type="compositionally biased region" description="Polar residues" evidence="1">
    <location>
        <begin position="133"/>
        <end position="142"/>
    </location>
</feature>
<gene>
    <name evidence="2" type="ORF">SEPCBS119000_003265</name>
</gene>
<dbReference type="Proteomes" id="UP001642502">
    <property type="component" value="Unassembled WGS sequence"/>
</dbReference>
<feature type="compositionally biased region" description="Basic and acidic residues" evidence="1">
    <location>
        <begin position="508"/>
        <end position="520"/>
    </location>
</feature>
<feature type="compositionally biased region" description="Low complexity" evidence="1">
    <location>
        <begin position="156"/>
        <end position="197"/>
    </location>
</feature>
<feature type="compositionally biased region" description="Low complexity" evidence="1">
    <location>
        <begin position="27"/>
        <end position="50"/>
    </location>
</feature>
<comment type="caution">
    <text evidence="2">The sequence shown here is derived from an EMBL/GenBank/DDBJ whole genome shotgun (WGS) entry which is preliminary data.</text>
</comment>
<evidence type="ECO:0000313" key="3">
    <source>
        <dbReference type="Proteomes" id="UP001642502"/>
    </source>
</evidence>
<feature type="compositionally biased region" description="Basic and acidic residues" evidence="1">
    <location>
        <begin position="106"/>
        <end position="115"/>
    </location>
</feature>
<organism evidence="2 3">
    <name type="scientific">Sporothrix epigloea</name>
    <dbReference type="NCBI Taxonomy" id="1892477"/>
    <lineage>
        <taxon>Eukaryota</taxon>
        <taxon>Fungi</taxon>
        <taxon>Dikarya</taxon>
        <taxon>Ascomycota</taxon>
        <taxon>Pezizomycotina</taxon>
        <taxon>Sordariomycetes</taxon>
        <taxon>Sordariomycetidae</taxon>
        <taxon>Ophiostomatales</taxon>
        <taxon>Ophiostomataceae</taxon>
        <taxon>Sporothrix</taxon>
    </lineage>
</organism>
<feature type="compositionally biased region" description="Basic residues" evidence="1">
    <location>
        <begin position="258"/>
        <end position="267"/>
    </location>
</feature>
<evidence type="ECO:0000313" key="2">
    <source>
        <dbReference type="EMBL" id="CAK7268841.1"/>
    </source>
</evidence>
<feature type="region of interest" description="Disordered" evidence="1">
    <location>
        <begin position="1"/>
        <end position="584"/>
    </location>
</feature>
<reference evidence="2 3" key="1">
    <citation type="submission" date="2024-01" db="EMBL/GenBank/DDBJ databases">
        <authorList>
            <person name="Allen C."/>
            <person name="Tagirdzhanova G."/>
        </authorList>
    </citation>
    <scope>NUCLEOTIDE SEQUENCE [LARGE SCALE GENOMIC DNA]</scope>
    <source>
        <strain evidence="2 3">CBS 119000</strain>
    </source>
</reference>
<dbReference type="EMBL" id="CAWUON010000041">
    <property type="protein sequence ID" value="CAK7268841.1"/>
    <property type="molecule type" value="Genomic_DNA"/>
</dbReference>
<feature type="compositionally biased region" description="Low complexity" evidence="1">
    <location>
        <begin position="119"/>
        <end position="132"/>
    </location>
</feature>
<proteinExistence type="predicted"/>
<protein>
    <submittedName>
        <fullName evidence="2">Uncharacterized protein</fullName>
    </submittedName>
</protein>
<accession>A0ABP0DMN6</accession>
<feature type="region of interest" description="Disordered" evidence="1">
    <location>
        <begin position="611"/>
        <end position="661"/>
    </location>
</feature>
<feature type="compositionally biased region" description="Basic and acidic residues" evidence="1">
    <location>
        <begin position="212"/>
        <end position="236"/>
    </location>
</feature>
<feature type="compositionally biased region" description="Low complexity" evidence="1">
    <location>
        <begin position="268"/>
        <end position="279"/>
    </location>
</feature>